<dbReference type="PROSITE" id="PS51698">
    <property type="entry name" value="U_BOX"/>
    <property type="match status" value="1"/>
</dbReference>
<dbReference type="CDD" id="cd16664">
    <property type="entry name" value="RING-Ubox_PUB"/>
    <property type="match status" value="1"/>
</dbReference>
<dbReference type="InterPro" id="IPR011989">
    <property type="entry name" value="ARM-like"/>
</dbReference>
<dbReference type="Gene3D" id="3.30.40.10">
    <property type="entry name" value="Zinc/RING finger domain, C3HC4 (zinc finger)"/>
    <property type="match status" value="1"/>
</dbReference>
<evidence type="ECO:0000259" key="5">
    <source>
        <dbReference type="PROSITE" id="PS51698"/>
    </source>
</evidence>
<dbReference type="SMART" id="SM00504">
    <property type="entry name" value="Ubox"/>
    <property type="match status" value="1"/>
</dbReference>
<dbReference type="PANTHER" id="PTHR45958">
    <property type="entry name" value="RING-TYPE E3 UBIQUITIN TRANSFERASE"/>
    <property type="match status" value="1"/>
</dbReference>
<dbReference type="InterPro" id="IPR052608">
    <property type="entry name" value="U-box_domain_protein"/>
</dbReference>
<comment type="catalytic activity">
    <reaction evidence="1">
        <text>S-ubiquitinyl-[E2 ubiquitin-conjugating enzyme]-L-cysteine + [acceptor protein]-L-lysine = [E2 ubiquitin-conjugating enzyme]-L-cysteine + N(6)-ubiquitinyl-[acceptor protein]-L-lysine.</text>
        <dbReference type="EC" id="2.3.2.27"/>
    </reaction>
</comment>
<dbReference type="GO" id="GO:0016567">
    <property type="term" value="P:protein ubiquitination"/>
    <property type="evidence" value="ECO:0007669"/>
    <property type="project" value="UniProtKB-UniPathway"/>
</dbReference>
<reference evidence="6" key="1">
    <citation type="submission" date="2020-02" db="EMBL/GenBank/DDBJ databases">
        <authorList>
            <person name="Scholz U."/>
            <person name="Mascher M."/>
            <person name="Fiebig A."/>
        </authorList>
    </citation>
    <scope>NUCLEOTIDE SEQUENCE</scope>
</reference>
<dbReference type="InterPro" id="IPR045210">
    <property type="entry name" value="RING-Ubox_PUB"/>
</dbReference>
<dbReference type="InterPro" id="IPR016024">
    <property type="entry name" value="ARM-type_fold"/>
</dbReference>
<feature type="domain" description="U-box" evidence="5">
    <location>
        <begin position="26"/>
        <end position="105"/>
    </location>
</feature>
<evidence type="ECO:0000313" key="7">
    <source>
        <dbReference type="Proteomes" id="UP000663760"/>
    </source>
</evidence>
<keyword evidence="7" id="KW-1185">Reference proteome</keyword>
<dbReference type="SUPFAM" id="SSF57850">
    <property type="entry name" value="RING/U-box"/>
    <property type="match status" value="1"/>
</dbReference>
<proteinExistence type="predicted"/>
<dbReference type="InterPro" id="IPR000225">
    <property type="entry name" value="Armadillo"/>
</dbReference>
<organism evidence="6 7">
    <name type="scientific">Spirodela intermedia</name>
    <name type="common">Intermediate duckweed</name>
    <dbReference type="NCBI Taxonomy" id="51605"/>
    <lineage>
        <taxon>Eukaryota</taxon>
        <taxon>Viridiplantae</taxon>
        <taxon>Streptophyta</taxon>
        <taxon>Embryophyta</taxon>
        <taxon>Tracheophyta</taxon>
        <taxon>Spermatophyta</taxon>
        <taxon>Magnoliopsida</taxon>
        <taxon>Liliopsida</taxon>
        <taxon>Araceae</taxon>
        <taxon>Lemnoideae</taxon>
        <taxon>Spirodela</taxon>
    </lineage>
</organism>
<dbReference type="InterPro" id="IPR003613">
    <property type="entry name" value="Ubox_domain"/>
</dbReference>
<dbReference type="InterPro" id="IPR013083">
    <property type="entry name" value="Znf_RING/FYVE/PHD"/>
</dbReference>
<dbReference type="OrthoDB" id="10064100at2759"/>
<dbReference type="EMBL" id="LR746267">
    <property type="protein sequence ID" value="CAA7394785.1"/>
    <property type="molecule type" value="Genomic_DNA"/>
</dbReference>
<dbReference type="Proteomes" id="UP000663760">
    <property type="component" value="Chromosome 4"/>
</dbReference>
<dbReference type="EC" id="2.3.2.27" evidence="3"/>
<dbReference type="Pfam" id="PF04564">
    <property type="entry name" value="U-box"/>
    <property type="match status" value="1"/>
</dbReference>
<dbReference type="AlphaFoldDB" id="A0A7I8KCT5"/>
<gene>
    <name evidence="6" type="ORF">SI8410_04005446</name>
</gene>
<keyword evidence="4" id="KW-0808">Transferase</keyword>
<evidence type="ECO:0000313" key="6">
    <source>
        <dbReference type="EMBL" id="CAA7394785.1"/>
    </source>
</evidence>
<dbReference type="SMART" id="SM00185">
    <property type="entry name" value="ARM"/>
    <property type="match status" value="6"/>
</dbReference>
<evidence type="ECO:0000256" key="2">
    <source>
        <dbReference type="ARBA" id="ARBA00004906"/>
    </source>
</evidence>
<dbReference type="PANTHER" id="PTHR45958:SF6">
    <property type="entry name" value="U-BOX DOMAIN-CONTAINING PROTEIN 43"/>
    <property type="match status" value="1"/>
</dbReference>
<evidence type="ECO:0000256" key="4">
    <source>
        <dbReference type="ARBA" id="ARBA00022679"/>
    </source>
</evidence>
<dbReference type="UniPathway" id="UPA00143"/>
<name>A0A7I8KCT5_SPIIN</name>
<evidence type="ECO:0000256" key="3">
    <source>
        <dbReference type="ARBA" id="ARBA00012483"/>
    </source>
</evidence>
<accession>A0A7I8KCT5</accession>
<dbReference type="Gene3D" id="1.25.10.10">
    <property type="entry name" value="Leucine-rich Repeat Variant"/>
    <property type="match status" value="3"/>
</dbReference>
<protein>
    <recommendedName>
        <fullName evidence="3">RING-type E3 ubiquitin transferase</fullName>
        <ecNumber evidence="3">2.3.2.27</ecNumber>
    </recommendedName>
</protein>
<dbReference type="SUPFAM" id="SSF48371">
    <property type="entry name" value="ARM repeat"/>
    <property type="match status" value="2"/>
</dbReference>
<evidence type="ECO:0000256" key="1">
    <source>
        <dbReference type="ARBA" id="ARBA00000900"/>
    </source>
</evidence>
<comment type="pathway">
    <text evidence="2">Protein modification; protein ubiquitination.</text>
</comment>
<sequence length="811" mass="89166">MAEVWVGSDGSGGHSDELSHEMHLEPIYDSFVCPLTKKVMRDPVTLENGLTFEREAIEKWFKDCREKGRKPTCPSTLKELHSIDLNPSIALRNTIEEWTKRNEAAQIDIARRSLSSGSLEADVLQALDYIHLLCKRSKSHKQVVRNAGLIPMISEMLKSTSSKVRFRSLETLRIVAEGDADNKDAIAVGDTIRTIVKFLSHDHSQEREEAVFLLYELSKSESLSEKIGDVYGSILILVGMASSKSENVLTVERAEKTLENLETCEKNVRQMAENGRLQPLLRLLLKGSPETKLAMAEHLGELALSNDVKLLVAQTAGASLIEVLQSGSKRAKEVALKALNQISSYEASAKILVKAGILPPLIRDLFTVGPHQLPMKLKEISATILADIVASGADFVAIPLGDERQTLVSEGVVHNLLHLISNTGPAIECKLLQVLVGLTSSPRTVESIVAVVRSSGAVMSLIQFIQVPQRDLRMAAIKLLHNVSPFMGQELADAFRNNAGQLGSLIRIIADNGGASEEQAAAVGLLAELPEQDSGLTRRLLAEEAFEIIIQKVMRIHQGGTRNNRFLTPYLEGLVRVLSRVTFLLQDEPAVVKLCQENNLGALFSEMLQKSGGQDRIQAASALALEHLSQQSRRLSRIPEAHDPGFCCVIFPCFSSQLPVIGICRVHRGLCSMRDSFCLVEGQAVDKLVACLDHENERVVEAALAAVCTLLEDGQDIEAAVQLLAEDEGVKLILEVLVQNRSEVLRHRAVWAAERILRTDDIANEVSGNQNIVTAIVEAFRNSDNHTKQLAEKALKHIDRLPRFSGIFPRI</sequence>
<dbReference type="GO" id="GO:0061630">
    <property type="term" value="F:ubiquitin protein ligase activity"/>
    <property type="evidence" value="ECO:0007669"/>
    <property type="project" value="UniProtKB-EC"/>
</dbReference>